<sequence length="102" mass="11270">MFVPSTPEDASEISKMHDRAVACISVTPFFVPLPANCIFPLLAPTVTRLCATHAIMSKTELLSWTSARNNCNQGDDSSTRVLVLLVPPRMTWHPTQYPFAPI</sequence>
<dbReference type="AlphaFoldDB" id="A0A9P5YNU0"/>
<protein>
    <submittedName>
        <fullName evidence="1">Uncharacterized protein</fullName>
    </submittedName>
</protein>
<keyword evidence="2" id="KW-1185">Reference proteome</keyword>
<comment type="caution">
    <text evidence="1">The sequence shown here is derived from an EMBL/GenBank/DDBJ whole genome shotgun (WGS) entry which is preliminary data.</text>
</comment>
<name>A0A9P5YNU0_9AGAR</name>
<reference evidence="1" key="1">
    <citation type="submission" date="2020-11" db="EMBL/GenBank/DDBJ databases">
        <authorList>
            <consortium name="DOE Joint Genome Institute"/>
            <person name="Ahrendt S."/>
            <person name="Riley R."/>
            <person name="Andreopoulos W."/>
            <person name="Labutti K."/>
            <person name="Pangilinan J."/>
            <person name="Ruiz-Duenas F.J."/>
            <person name="Barrasa J.M."/>
            <person name="Sanchez-Garcia M."/>
            <person name="Camarero S."/>
            <person name="Miyauchi S."/>
            <person name="Serrano A."/>
            <person name="Linde D."/>
            <person name="Babiker R."/>
            <person name="Drula E."/>
            <person name="Ayuso-Fernandez I."/>
            <person name="Pacheco R."/>
            <person name="Padilla G."/>
            <person name="Ferreira P."/>
            <person name="Barriuso J."/>
            <person name="Kellner H."/>
            <person name="Castanera R."/>
            <person name="Alfaro M."/>
            <person name="Ramirez L."/>
            <person name="Pisabarro A.G."/>
            <person name="Kuo A."/>
            <person name="Tritt A."/>
            <person name="Lipzen A."/>
            <person name="He G."/>
            <person name="Yan M."/>
            <person name="Ng V."/>
            <person name="Cullen D."/>
            <person name="Martin F."/>
            <person name="Rosso M.-N."/>
            <person name="Henrissat B."/>
            <person name="Hibbett D."/>
            <person name="Martinez A.T."/>
            <person name="Grigoriev I.V."/>
        </authorList>
    </citation>
    <scope>NUCLEOTIDE SEQUENCE</scope>
    <source>
        <strain evidence="1">CIRM-BRFM 674</strain>
    </source>
</reference>
<proteinExistence type="predicted"/>
<dbReference type="EMBL" id="MU155594">
    <property type="protein sequence ID" value="KAF9471989.1"/>
    <property type="molecule type" value="Genomic_DNA"/>
</dbReference>
<accession>A0A9P5YNU0</accession>
<gene>
    <name evidence="1" type="ORF">BDN70DRAFT_516074</name>
</gene>
<evidence type="ECO:0000313" key="1">
    <source>
        <dbReference type="EMBL" id="KAF9471989.1"/>
    </source>
</evidence>
<dbReference type="Proteomes" id="UP000807469">
    <property type="component" value="Unassembled WGS sequence"/>
</dbReference>
<organism evidence="1 2">
    <name type="scientific">Pholiota conissans</name>
    <dbReference type="NCBI Taxonomy" id="109636"/>
    <lineage>
        <taxon>Eukaryota</taxon>
        <taxon>Fungi</taxon>
        <taxon>Dikarya</taxon>
        <taxon>Basidiomycota</taxon>
        <taxon>Agaricomycotina</taxon>
        <taxon>Agaricomycetes</taxon>
        <taxon>Agaricomycetidae</taxon>
        <taxon>Agaricales</taxon>
        <taxon>Agaricineae</taxon>
        <taxon>Strophariaceae</taxon>
        <taxon>Pholiota</taxon>
    </lineage>
</organism>
<evidence type="ECO:0000313" key="2">
    <source>
        <dbReference type="Proteomes" id="UP000807469"/>
    </source>
</evidence>